<keyword evidence="2" id="KW-0472">Membrane</keyword>
<comment type="caution">
    <text evidence="3">The sequence shown here is derived from an EMBL/GenBank/DDBJ whole genome shotgun (WGS) entry which is preliminary data.</text>
</comment>
<sequence length="582" mass="61093">MNFWRRAAERPADRGASFFEYAALLAVVSGIIAALVLADVPEQILSRTGSVICKALGGSDCGGPVNSGQPNAGQNPKASDGDDGDCEGNVFQKGLCHTGNFLGGVGKAFWNDIIYPTGMSFKGFGLGLWDIGTGVWEGVTFTGCLLHICSHDGFKSNWSAIGALFTTDPRETIPVLWDEMTKHCRKWSNEDVARCATGFIGSLVGTKGLNKLGKLGKLGKIPEGALSKIDELADGAKDAANRAERLAREGKVDEAQRSADEAARKADEAEAEARRNGCRVGSLAPPGELGSVLFGRMGAGVPTRAHQGLAVPVSLEGDECPPKSAKEARRQAGRAAKAVLKTRLKTLGLSDADIDALLGKIKDTDKGSLDALRKTLDATSDAAKARHITEALGDLAGLAGRNGLTNQSIQGVIARLKNASGQPLNAENRALPSLAAEVSHARRVADSGQVKPGTRIAIGAKGGTDFGGGHKVEFPAGVDADVAYVDASGRVHLNEVKETMNALISTLKKENGGQLDKYKNWEASSNGKAKFVVMSADGADDLFKPAFRTQLQQLIDSGIPVEIAGKEYDSAALRAAQARGHF</sequence>
<feature type="region of interest" description="Disordered" evidence="1">
    <location>
        <begin position="244"/>
        <end position="282"/>
    </location>
</feature>
<dbReference type="AlphaFoldDB" id="A0A9W6PPE4"/>
<dbReference type="Proteomes" id="UP001165124">
    <property type="component" value="Unassembled WGS sequence"/>
</dbReference>
<dbReference type="RefSeq" id="WP_146150177.1">
    <property type="nucleotide sequence ID" value="NZ_BSRZ01000001.1"/>
</dbReference>
<keyword evidence="2" id="KW-1133">Transmembrane helix</keyword>
<feature type="compositionally biased region" description="Polar residues" evidence="1">
    <location>
        <begin position="66"/>
        <end position="77"/>
    </location>
</feature>
<proteinExistence type="predicted"/>
<protein>
    <submittedName>
        <fullName evidence="3">Uncharacterized protein</fullName>
    </submittedName>
</protein>
<reference evidence="3" key="1">
    <citation type="submission" date="2023-02" db="EMBL/GenBank/DDBJ databases">
        <title>Actinomadura rubrobrunea NBRC 14622.</title>
        <authorList>
            <person name="Ichikawa N."/>
            <person name="Sato H."/>
            <person name="Tonouchi N."/>
        </authorList>
    </citation>
    <scope>NUCLEOTIDE SEQUENCE</scope>
    <source>
        <strain evidence="3">NBRC 14622</strain>
    </source>
</reference>
<name>A0A9W6PPE4_9ACTN</name>
<keyword evidence="2" id="KW-0812">Transmembrane</keyword>
<organism evidence="3 4">
    <name type="scientific">Actinomadura rubrobrunea</name>
    <dbReference type="NCBI Taxonomy" id="115335"/>
    <lineage>
        <taxon>Bacteria</taxon>
        <taxon>Bacillati</taxon>
        <taxon>Actinomycetota</taxon>
        <taxon>Actinomycetes</taxon>
        <taxon>Streptosporangiales</taxon>
        <taxon>Thermomonosporaceae</taxon>
        <taxon>Actinomadura</taxon>
    </lineage>
</organism>
<accession>A0A9W6PPE4</accession>
<evidence type="ECO:0000256" key="2">
    <source>
        <dbReference type="SAM" id="Phobius"/>
    </source>
</evidence>
<evidence type="ECO:0000256" key="1">
    <source>
        <dbReference type="SAM" id="MobiDB-lite"/>
    </source>
</evidence>
<feature type="region of interest" description="Disordered" evidence="1">
    <location>
        <begin position="64"/>
        <end position="83"/>
    </location>
</feature>
<evidence type="ECO:0000313" key="4">
    <source>
        <dbReference type="Proteomes" id="UP001165124"/>
    </source>
</evidence>
<gene>
    <name evidence="3" type="ORF">Arub01_04480</name>
</gene>
<evidence type="ECO:0000313" key="3">
    <source>
        <dbReference type="EMBL" id="GLW62204.1"/>
    </source>
</evidence>
<dbReference type="EMBL" id="BSRZ01000001">
    <property type="protein sequence ID" value="GLW62204.1"/>
    <property type="molecule type" value="Genomic_DNA"/>
</dbReference>
<feature type="transmembrane region" description="Helical" evidence="2">
    <location>
        <begin position="21"/>
        <end position="38"/>
    </location>
</feature>
<keyword evidence="4" id="KW-1185">Reference proteome</keyword>
<feature type="compositionally biased region" description="Basic and acidic residues" evidence="1">
    <location>
        <begin position="244"/>
        <end position="275"/>
    </location>
</feature>